<keyword evidence="6" id="KW-1015">Disulfide bond</keyword>
<dbReference type="Pfam" id="PF00335">
    <property type="entry name" value="Tetraspanin"/>
    <property type="match status" value="1"/>
</dbReference>
<dbReference type="InterPro" id="IPR018499">
    <property type="entry name" value="Tetraspanin/Peripherin"/>
</dbReference>
<proteinExistence type="inferred from homology"/>
<evidence type="ECO:0000313" key="9">
    <source>
        <dbReference type="Proteomes" id="UP001626550"/>
    </source>
</evidence>
<dbReference type="PANTHER" id="PTHR19282">
    <property type="entry name" value="TETRASPANIN"/>
    <property type="match status" value="1"/>
</dbReference>
<dbReference type="SUPFAM" id="SSF48652">
    <property type="entry name" value="Tetraspanin"/>
    <property type="match status" value="1"/>
</dbReference>
<feature type="disulfide bond" evidence="6">
    <location>
        <begin position="135"/>
        <end position="173"/>
    </location>
</feature>
<dbReference type="PRINTS" id="PR00259">
    <property type="entry name" value="TMFOUR"/>
</dbReference>
<reference evidence="8 9" key="1">
    <citation type="submission" date="2024-11" db="EMBL/GenBank/DDBJ databases">
        <title>Adaptive evolution of stress response genes in parasites aligns with host niche diversity.</title>
        <authorList>
            <person name="Hahn C."/>
            <person name="Resl P."/>
        </authorList>
    </citation>
    <scope>NUCLEOTIDE SEQUENCE [LARGE SCALE GENOMIC DNA]</scope>
    <source>
        <strain evidence="8">EGGRZ-B1_66</strain>
        <tissue evidence="8">Body</tissue>
    </source>
</reference>
<feature type="transmembrane region" description="Helical" evidence="7">
    <location>
        <begin position="184"/>
        <end position="213"/>
    </location>
</feature>
<dbReference type="InterPro" id="IPR000301">
    <property type="entry name" value="Tetraspanin_animals"/>
</dbReference>
<feature type="transmembrane region" description="Helical" evidence="7">
    <location>
        <begin position="83"/>
        <end position="107"/>
    </location>
</feature>
<dbReference type="Gene3D" id="1.10.1450.10">
    <property type="entry name" value="Tetraspanin"/>
    <property type="match status" value="1"/>
</dbReference>
<gene>
    <name evidence="8" type="primary">CD63_3</name>
    <name evidence="8" type="ORF">Ciccas_012386</name>
</gene>
<evidence type="ECO:0000256" key="1">
    <source>
        <dbReference type="ARBA" id="ARBA00004141"/>
    </source>
</evidence>
<evidence type="ECO:0000256" key="5">
    <source>
        <dbReference type="ARBA" id="ARBA00023136"/>
    </source>
</evidence>
<feature type="transmembrane region" description="Helical" evidence="7">
    <location>
        <begin position="13"/>
        <end position="40"/>
    </location>
</feature>
<dbReference type="PIRSF" id="PIRSF002419">
    <property type="entry name" value="Tetraspanin"/>
    <property type="match status" value="1"/>
</dbReference>
<feature type="disulfide bond" evidence="6">
    <location>
        <begin position="136"/>
        <end position="154"/>
    </location>
</feature>
<dbReference type="PROSITE" id="PS00421">
    <property type="entry name" value="TM4_1"/>
    <property type="match status" value="1"/>
</dbReference>
<comment type="subcellular location">
    <subcellularLocation>
        <location evidence="1 7">Membrane</location>
        <topology evidence="1 7">Multi-pass membrane protein</topology>
    </subcellularLocation>
</comment>
<evidence type="ECO:0000256" key="2">
    <source>
        <dbReference type="ARBA" id="ARBA00006840"/>
    </source>
</evidence>
<evidence type="ECO:0000256" key="6">
    <source>
        <dbReference type="PIRSR" id="PIRSR002419-1"/>
    </source>
</evidence>
<dbReference type="CDD" id="cd03127">
    <property type="entry name" value="tetraspanin_LEL"/>
    <property type="match status" value="1"/>
</dbReference>
<dbReference type="InterPro" id="IPR008952">
    <property type="entry name" value="Tetraspanin_EC2_sf"/>
</dbReference>
<dbReference type="EMBL" id="JBJKFK010004333">
    <property type="protein sequence ID" value="KAL3309072.1"/>
    <property type="molecule type" value="Genomic_DNA"/>
</dbReference>
<name>A0ABD2PQV2_9PLAT</name>
<keyword evidence="4 7" id="KW-1133">Transmembrane helix</keyword>
<dbReference type="InterPro" id="IPR018503">
    <property type="entry name" value="Tetraspanin_CS"/>
</dbReference>
<comment type="similarity">
    <text evidence="2 7">Belongs to the tetraspanin (TM4SF) family.</text>
</comment>
<protein>
    <recommendedName>
        <fullName evidence="7">Tetraspanin</fullName>
    </recommendedName>
</protein>
<dbReference type="Proteomes" id="UP001626550">
    <property type="component" value="Unassembled WGS sequence"/>
</dbReference>
<evidence type="ECO:0000256" key="4">
    <source>
        <dbReference type="ARBA" id="ARBA00022989"/>
    </source>
</evidence>
<dbReference type="GO" id="GO:0016020">
    <property type="term" value="C:membrane"/>
    <property type="evidence" value="ECO:0007669"/>
    <property type="project" value="UniProtKB-SubCell"/>
</dbReference>
<keyword evidence="3 7" id="KW-0812">Transmembrane</keyword>
<evidence type="ECO:0000313" key="8">
    <source>
        <dbReference type="EMBL" id="KAL3309072.1"/>
    </source>
</evidence>
<keyword evidence="5 7" id="KW-0472">Membrane</keyword>
<organism evidence="8 9">
    <name type="scientific">Cichlidogyrus casuarinus</name>
    <dbReference type="NCBI Taxonomy" id="1844966"/>
    <lineage>
        <taxon>Eukaryota</taxon>
        <taxon>Metazoa</taxon>
        <taxon>Spiralia</taxon>
        <taxon>Lophotrochozoa</taxon>
        <taxon>Platyhelminthes</taxon>
        <taxon>Monogenea</taxon>
        <taxon>Monopisthocotylea</taxon>
        <taxon>Dactylogyridea</taxon>
        <taxon>Ancyrocephalidae</taxon>
        <taxon>Cichlidogyrus</taxon>
    </lineage>
</organism>
<sequence length="219" mass="23489">MAELSCGYKCLKILVGIFNLLAFLAGLIFLIIGAVFYSNVSTSLNLDFNIKPFALIVLILGCIIMVLGFLGCCGAFKEVPCLLITFATLMSIIFVILFAGGVAALVFKKEFTIEKMKEKFTKNEIPGPVEIAFKCCGLEGPSSYPDPNKLPSSCCGRIEATTCTQANSFQIGCRTAISDSFSKILIGIGTAVLILLIIILTAIIMASCLAARIREGETM</sequence>
<keyword evidence="9" id="KW-1185">Reference proteome</keyword>
<accession>A0ABD2PQV2</accession>
<evidence type="ECO:0000256" key="7">
    <source>
        <dbReference type="RuleBase" id="RU361218"/>
    </source>
</evidence>
<dbReference type="AlphaFoldDB" id="A0ABD2PQV2"/>
<comment type="caution">
    <text evidence="8">The sequence shown here is derived from an EMBL/GenBank/DDBJ whole genome shotgun (WGS) entry which is preliminary data.</text>
</comment>
<evidence type="ECO:0000256" key="3">
    <source>
        <dbReference type="ARBA" id="ARBA00022692"/>
    </source>
</evidence>
<dbReference type="PANTHER" id="PTHR19282:SF534">
    <property type="entry name" value="TETRASPANIN FAMILY-RELATED"/>
    <property type="match status" value="1"/>
</dbReference>
<feature type="transmembrane region" description="Helical" evidence="7">
    <location>
        <begin position="52"/>
        <end position="77"/>
    </location>
</feature>